<sequence>MKIFAFLLLSIVFVSCTSTKSTIKNIDNSAVKPKIINEAFEITEYANDSKYGYDADYPINLGPLTENLEALNIKYFFNSLEGAEGESINYKKTDTCCPFPTETNLMGAGTLAIYEVIFSGTNKKVNLYFNIFEKGKIVCPKGFTIKKNNK</sequence>
<protein>
    <submittedName>
        <fullName evidence="1">2-dehydro-3-deoxyphosphooctonate aldolase</fullName>
    </submittedName>
</protein>
<dbReference type="PROSITE" id="PS51257">
    <property type="entry name" value="PROKAR_LIPOPROTEIN"/>
    <property type="match status" value="1"/>
</dbReference>
<comment type="caution">
    <text evidence="1">The sequence shown here is derived from an EMBL/GenBank/DDBJ whole genome shotgun (WGS) entry which is preliminary data.</text>
</comment>
<gene>
    <name evidence="1" type="ORF">ACFFVF_07360</name>
</gene>
<dbReference type="EMBL" id="JBHMEY010000015">
    <property type="protein sequence ID" value="MFB9096328.1"/>
    <property type="molecule type" value="Genomic_DNA"/>
</dbReference>
<dbReference type="Proteomes" id="UP001589607">
    <property type="component" value="Unassembled WGS sequence"/>
</dbReference>
<organism evidence="1 2">
    <name type="scientific">Flavobacterium jumunjinense</name>
    <dbReference type="NCBI Taxonomy" id="998845"/>
    <lineage>
        <taxon>Bacteria</taxon>
        <taxon>Pseudomonadati</taxon>
        <taxon>Bacteroidota</taxon>
        <taxon>Flavobacteriia</taxon>
        <taxon>Flavobacteriales</taxon>
        <taxon>Flavobacteriaceae</taxon>
        <taxon>Flavobacterium</taxon>
    </lineage>
</organism>
<dbReference type="RefSeq" id="WP_236455460.1">
    <property type="nucleotide sequence ID" value="NZ_CBCSGE010000022.1"/>
</dbReference>
<reference evidence="1 2" key="1">
    <citation type="submission" date="2024-09" db="EMBL/GenBank/DDBJ databases">
        <authorList>
            <person name="Sun Q."/>
            <person name="Mori K."/>
        </authorList>
    </citation>
    <scope>NUCLEOTIDE SEQUENCE [LARGE SCALE GENOMIC DNA]</scope>
    <source>
        <strain evidence="1 2">CECT 7955</strain>
    </source>
</reference>
<proteinExistence type="predicted"/>
<keyword evidence="2" id="KW-1185">Reference proteome</keyword>
<evidence type="ECO:0000313" key="2">
    <source>
        <dbReference type="Proteomes" id="UP001589607"/>
    </source>
</evidence>
<evidence type="ECO:0000313" key="1">
    <source>
        <dbReference type="EMBL" id="MFB9096328.1"/>
    </source>
</evidence>
<name>A0ABV5GLS1_9FLAO</name>
<accession>A0ABV5GLS1</accession>